<feature type="transmembrane region" description="Helical" evidence="12">
    <location>
        <begin position="137"/>
        <end position="154"/>
    </location>
</feature>
<keyword evidence="5" id="KW-0631">Potassium channel</keyword>
<evidence type="ECO:0000259" key="13">
    <source>
        <dbReference type="Pfam" id="PF03493"/>
    </source>
</evidence>
<evidence type="ECO:0000256" key="12">
    <source>
        <dbReference type="SAM" id="Phobius"/>
    </source>
</evidence>
<feature type="domain" description="RCK N-terminal" evidence="15">
    <location>
        <begin position="788"/>
        <end position="880"/>
    </location>
</feature>
<evidence type="ECO:0000256" key="11">
    <source>
        <dbReference type="ARBA" id="ARBA00034430"/>
    </source>
</evidence>
<evidence type="ECO:0000256" key="9">
    <source>
        <dbReference type="ARBA" id="ARBA00023136"/>
    </source>
</evidence>
<reference evidence="16 17" key="1">
    <citation type="journal article" date="2010" name="Cell">
        <title>The genome of Naegleria gruberi illuminates early eukaryotic versatility.</title>
        <authorList>
            <person name="Fritz-Laylin L.K."/>
            <person name="Prochnik S.E."/>
            <person name="Ginger M.L."/>
            <person name="Dacks J.B."/>
            <person name="Carpenter M.L."/>
            <person name="Field M.C."/>
            <person name="Kuo A."/>
            <person name="Paredez A."/>
            <person name="Chapman J."/>
            <person name="Pham J."/>
            <person name="Shu S."/>
            <person name="Neupane R."/>
            <person name="Cipriano M."/>
            <person name="Mancuso J."/>
            <person name="Tu H."/>
            <person name="Salamov A."/>
            <person name="Lindquist E."/>
            <person name="Shapiro H."/>
            <person name="Lucas S."/>
            <person name="Grigoriev I.V."/>
            <person name="Cande W.Z."/>
            <person name="Fulton C."/>
            <person name="Rokhsar D.S."/>
            <person name="Dawson S.C."/>
        </authorList>
    </citation>
    <scope>NUCLEOTIDE SEQUENCE [LARGE SCALE GENOMIC DNA]</scope>
    <source>
        <strain evidence="16 17">NEG-M</strain>
    </source>
</reference>
<keyword evidence="8" id="KW-0406">Ion transport</keyword>
<comment type="catalytic activity">
    <reaction evidence="11">
        <text>K(+)(in) = K(+)(out)</text>
        <dbReference type="Rhea" id="RHEA:29463"/>
        <dbReference type="ChEBI" id="CHEBI:29103"/>
    </reaction>
</comment>
<dbReference type="InterPro" id="IPR036291">
    <property type="entry name" value="NAD(P)-bd_dom_sf"/>
</dbReference>
<evidence type="ECO:0000256" key="7">
    <source>
        <dbReference type="ARBA" id="ARBA00022989"/>
    </source>
</evidence>
<feature type="domain" description="Potassium channel" evidence="14">
    <location>
        <begin position="220"/>
        <end position="297"/>
    </location>
</feature>
<dbReference type="KEGG" id="ngr:NAEGRDRAFT_75355"/>
<name>D2W1S1_NAEGR</name>
<dbReference type="Pfam" id="PF03493">
    <property type="entry name" value="BK_channel_a"/>
    <property type="match status" value="1"/>
</dbReference>
<evidence type="ECO:0000313" key="17">
    <source>
        <dbReference type="Proteomes" id="UP000006671"/>
    </source>
</evidence>
<evidence type="ECO:0000256" key="2">
    <source>
        <dbReference type="ARBA" id="ARBA00022448"/>
    </source>
</evidence>
<feature type="transmembrane region" description="Helical" evidence="12">
    <location>
        <begin position="160"/>
        <end position="185"/>
    </location>
</feature>
<evidence type="ECO:0000256" key="6">
    <source>
        <dbReference type="ARBA" id="ARBA00022958"/>
    </source>
</evidence>
<dbReference type="Gene3D" id="3.40.50.720">
    <property type="entry name" value="NAD(P)-binding Rossmann-like Domain"/>
    <property type="match status" value="2"/>
</dbReference>
<dbReference type="InParanoid" id="D2W1S1"/>
<keyword evidence="7 12" id="KW-1133">Transmembrane helix</keyword>
<comment type="subcellular location">
    <subcellularLocation>
        <location evidence="1">Cell membrane</location>
        <topology evidence="1">Multi-pass membrane protein</topology>
    </subcellularLocation>
</comment>
<keyword evidence="10" id="KW-0407">Ion channel</keyword>
<dbReference type="RefSeq" id="XP_002669758.1">
    <property type="nucleotide sequence ID" value="XM_002669712.1"/>
</dbReference>
<evidence type="ECO:0000259" key="15">
    <source>
        <dbReference type="Pfam" id="PF22614"/>
    </source>
</evidence>
<dbReference type="OrthoDB" id="10035564at2759"/>
<evidence type="ECO:0000256" key="4">
    <source>
        <dbReference type="ARBA" id="ARBA00022692"/>
    </source>
</evidence>
<organism evidence="17">
    <name type="scientific">Naegleria gruberi</name>
    <name type="common">Amoeba</name>
    <dbReference type="NCBI Taxonomy" id="5762"/>
    <lineage>
        <taxon>Eukaryota</taxon>
        <taxon>Discoba</taxon>
        <taxon>Heterolobosea</taxon>
        <taxon>Tetramitia</taxon>
        <taxon>Eutetramitia</taxon>
        <taxon>Vahlkampfiidae</taxon>
        <taxon>Naegleria</taxon>
    </lineage>
</organism>
<keyword evidence="4 12" id="KW-0812">Transmembrane</keyword>
<dbReference type="eggNOG" id="KOG1420">
    <property type="taxonomic scope" value="Eukaryota"/>
</dbReference>
<sequence length="1162" mass="132993">MEPNNGSTTSNSSLDEETMSSAMNNHHIQQQHDSSSPNKMTIRNDNEMEVAVDAVEVELDDVHKHSKGVTFAEKTRERSDTINVDHHQSNAGFLKNMDDALKERLLEDKVDFLDVFDMSWEEFNEEARFNSEGMQTVFCLLTVVYYIVASYIQLDVDQVFQPLMILDLVLSALFIGLFFVGLFFAKNKVLRLLRLIPLIRKIGNRGDTVVGKVLELGLLIACLLILFSGIFQWLENTVGNRKIYFHDALYFIAITLTTIGYGDISPTTVPARFAVVIFFLIGITTIPIQISGIYDILTSERSIFQAKNPKLRNHAIVTGVCRVDEVVDFIKECFQYKNKSVTKIILVFKKREFCDLLKESLRKSSFKNNINVLCGEIMDYEMMKLLKISDAHSVFLLNSPKMGNARKEDTSVIMTTIALKNFNQNLKVYAQINLIESKHYAIKAGAKVVICNESFCTKLLSGSSSSGGLCSFLFNLLSGADVDIEMDKIPKGLLTGDHHKFDMQSGKNTTSIENDIKWIVEYSEGLNCEIYRVKFSKAFVGSLFVDAARTLLKKCEIAAYALEDKQGRIFLNPSRYLIKDGDKCFCIAKSIEHAEQVQTFTQTGDKDQYISRKSSRMDYGVEKTKEDAIEIEYFESRFEEYLKNAGEQSHEELTKGQIEILKITEKQENEVDNKKKKDNRKSNRYGLTYSVGGHNADIYLLSDEIETEQQEEMNNLHLEILLKLIATEPCFAEMRSQLRQIREIQSEQERKEKEDEFYNSIIASYSMTRTPRTKQQFLISSFKVPFELKDHILVLGEFQQPLIICSLVRSIQRRNRNTPIVFMTHLVDKYFNSLYERLKYFKDVYFISGNPIKSHDLRRAGFSSAQTVMYFTQDASLMNTGNDGDEDEVGSFENEYTIDSEAIKLALGMAVIDPRKKYLLELVNRSNLKFFQHEGIPTYQKVRLLREKQVLDYDIDDFDQFCLFSDFYISGKIFPSSSFLSKLLAQSFHNRRVVDLVDQMLADEFSATESQSIIFEVPVPTVFVNLPVSELVDACFEKDLILLGVSRYRYDKLYRYVYTNPVGTGKVEASDILFLCGKRKNFKKLLQKHKCNDPIYNHEWTITALGEKPISNVATIFKTESIGSPNMDSPMVNSPTDLLFEDREEDCKELISPGTVLSTIEL</sequence>
<evidence type="ECO:0000256" key="8">
    <source>
        <dbReference type="ARBA" id="ARBA00023065"/>
    </source>
</evidence>
<keyword evidence="3" id="KW-0633">Potassium transport</keyword>
<dbReference type="PANTHER" id="PTHR10027:SF10">
    <property type="entry name" value="SLOWPOKE 2, ISOFORM D"/>
    <property type="match status" value="1"/>
</dbReference>
<dbReference type="InterPro" id="IPR003148">
    <property type="entry name" value="RCK_N"/>
</dbReference>
<accession>D2W1S1</accession>
<dbReference type="SUPFAM" id="SSF51735">
    <property type="entry name" value="NAD(P)-binding Rossmann-fold domains"/>
    <property type="match status" value="1"/>
</dbReference>
<gene>
    <name evidence="16" type="ORF">NAEGRDRAFT_75355</name>
</gene>
<evidence type="ECO:0000259" key="14">
    <source>
        <dbReference type="Pfam" id="PF07885"/>
    </source>
</evidence>
<feature type="transmembrane region" description="Helical" evidence="12">
    <location>
        <begin position="243"/>
        <end position="261"/>
    </location>
</feature>
<keyword evidence="9 12" id="KW-0472">Membrane</keyword>
<dbReference type="GeneID" id="8856218"/>
<dbReference type="GO" id="GO:0005886">
    <property type="term" value="C:plasma membrane"/>
    <property type="evidence" value="ECO:0007669"/>
    <property type="project" value="UniProtKB-SubCell"/>
</dbReference>
<dbReference type="InterPro" id="IPR003929">
    <property type="entry name" value="K_chnl_BK_asu"/>
</dbReference>
<evidence type="ECO:0000256" key="3">
    <source>
        <dbReference type="ARBA" id="ARBA00022538"/>
    </source>
</evidence>
<keyword evidence="6" id="KW-0630">Potassium</keyword>
<dbReference type="PANTHER" id="PTHR10027">
    <property type="entry name" value="CALCIUM-ACTIVATED POTASSIUM CHANNEL ALPHA CHAIN"/>
    <property type="match status" value="1"/>
</dbReference>
<protein>
    <submittedName>
        <fullName evidence="16">Predicted protein</fullName>
    </submittedName>
</protein>
<dbReference type="InterPro" id="IPR047871">
    <property type="entry name" value="K_chnl_Slo-like"/>
</dbReference>
<dbReference type="SUPFAM" id="SSF81324">
    <property type="entry name" value="Voltage-gated potassium channels"/>
    <property type="match status" value="1"/>
</dbReference>
<dbReference type="GO" id="GO:0005267">
    <property type="term" value="F:potassium channel activity"/>
    <property type="evidence" value="ECO:0007669"/>
    <property type="project" value="UniProtKB-KW"/>
</dbReference>
<feature type="transmembrane region" description="Helical" evidence="12">
    <location>
        <begin position="209"/>
        <end position="231"/>
    </location>
</feature>
<dbReference type="Gene3D" id="1.10.287.70">
    <property type="match status" value="1"/>
</dbReference>
<proteinExistence type="predicted"/>
<feature type="domain" description="RCK N-terminal" evidence="15">
    <location>
        <begin position="311"/>
        <end position="429"/>
    </location>
</feature>
<dbReference type="OMA" id="NWNTGDN"/>
<dbReference type="Pfam" id="PF22614">
    <property type="entry name" value="Slo-like_RCK"/>
    <property type="match status" value="2"/>
</dbReference>
<dbReference type="Proteomes" id="UP000006671">
    <property type="component" value="Unassembled WGS sequence"/>
</dbReference>
<feature type="domain" description="Calcium-activated potassium channel BK alpha subunit" evidence="13">
    <location>
        <begin position="449"/>
        <end position="557"/>
    </location>
</feature>
<feature type="transmembrane region" description="Helical" evidence="12">
    <location>
        <begin position="273"/>
        <end position="294"/>
    </location>
</feature>
<evidence type="ECO:0000256" key="5">
    <source>
        <dbReference type="ARBA" id="ARBA00022826"/>
    </source>
</evidence>
<keyword evidence="17" id="KW-1185">Reference proteome</keyword>
<dbReference type="EMBL" id="GG738923">
    <property type="protein sequence ID" value="EFC37014.1"/>
    <property type="molecule type" value="Genomic_DNA"/>
</dbReference>
<evidence type="ECO:0000256" key="1">
    <source>
        <dbReference type="ARBA" id="ARBA00004651"/>
    </source>
</evidence>
<dbReference type="VEuPathDB" id="AmoebaDB:NAEGRDRAFT_75355"/>
<keyword evidence="2" id="KW-0813">Transport</keyword>
<dbReference type="InterPro" id="IPR013099">
    <property type="entry name" value="K_chnl_dom"/>
</dbReference>
<dbReference type="Pfam" id="PF07885">
    <property type="entry name" value="Ion_trans_2"/>
    <property type="match status" value="1"/>
</dbReference>
<evidence type="ECO:0000313" key="16">
    <source>
        <dbReference type="EMBL" id="EFC37014.1"/>
    </source>
</evidence>
<evidence type="ECO:0000256" key="10">
    <source>
        <dbReference type="ARBA" id="ARBA00023303"/>
    </source>
</evidence>
<dbReference type="AlphaFoldDB" id="D2W1S1"/>